<organism evidence="1 2">
    <name type="scientific">Haloterrigena gelatinilytica</name>
    <dbReference type="NCBI Taxonomy" id="2741724"/>
    <lineage>
        <taxon>Archaea</taxon>
        <taxon>Methanobacteriati</taxon>
        <taxon>Methanobacteriota</taxon>
        <taxon>Stenosarchaea group</taxon>
        <taxon>Halobacteria</taxon>
        <taxon>Halobacteriales</taxon>
        <taxon>Natrialbaceae</taxon>
        <taxon>Haloterrigena</taxon>
    </lineage>
</organism>
<proteinExistence type="predicted"/>
<reference evidence="1 2" key="1">
    <citation type="submission" date="2020-06" db="EMBL/GenBank/DDBJ databases">
        <title>Haloterrigena sp. nov., an extremely halophilic archaeon isolated from a saline sediment.</title>
        <authorList>
            <person name="Liu B.-B."/>
        </authorList>
    </citation>
    <scope>NUCLEOTIDE SEQUENCE [LARGE SCALE GENOMIC DNA]</scope>
    <source>
        <strain evidence="1 2">SYSU A558-1</strain>
    </source>
</reference>
<gene>
    <name evidence="1" type="ORF">HTZ84_04970</name>
</gene>
<comment type="caution">
    <text evidence="1">The sequence shown here is derived from an EMBL/GenBank/DDBJ whole genome shotgun (WGS) entry which is preliminary data.</text>
</comment>
<dbReference type="EMBL" id="JABUQZ010000001">
    <property type="protein sequence ID" value="NUC71668.1"/>
    <property type="molecule type" value="Genomic_DNA"/>
</dbReference>
<accession>A0ABX2L8H6</accession>
<evidence type="ECO:0000313" key="1">
    <source>
        <dbReference type="EMBL" id="NUC71668.1"/>
    </source>
</evidence>
<dbReference type="RefSeq" id="WP_174679659.1">
    <property type="nucleotide sequence ID" value="NZ_JABUQZ010000001.1"/>
</dbReference>
<protein>
    <submittedName>
        <fullName evidence="1">Uncharacterized protein</fullName>
    </submittedName>
</protein>
<name>A0ABX2L8H6_9EURY</name>
<keyword evidence="2" id="KW-1185">Reference proteome</keyword>
<dbReference type="Proteomes" id="UP001016761">
    <property type="component" value="Unassembled WGS sequence"/>
</dbReference>
<sequence length="81" mass="9348">MSKVRYVAFYDDPEAGENEVLTRYVPDKPRDVVHLMNWDTEVMRECELIGYGSLGDWTTLEEAEERADEIAEEVFGGDDDE</sequence>
<evidence type="ECO:0000313" key="2">
    <source>
        <dbReference type="Proteomes" id="UP001016761"/>
    </source>
</evidence>